<dbReference type="InterPro" id="IPR039647">
    <property type="entry name" value="EF_hand_pair_protein_CML-like"/>
</dbReference>
<dbReference type="CDD" id="cd00051">
    <property type="entry name" value="EFh"/>
    <property type="match status" value="1"/>
</dbReference>
<dbReference type="EMBL" id="FXYE01000001">
    <property type="protein sequence ID" value="SMX33136.1"/>
    <property type="molecule type" value="Genomic_DNA"/>
</dbReference>
<gene>
    <name evidence="6" type="ORF">COL8621_00965</name>
</gene>
<dbReference type="PROSITE" id="PS50222">
    <property type="entry name" value="EF_HAND_2"/>
    <property type="match status" value="2"/>
</dbReference>
<feature type="region of interest" description="Disordered" evidence="3">
    <location>
        <begin position="84"/>
        <end position="111"/>
    </location>
</feature>
<dbReference type="OrthoDB" id="5470953at2"/>
<keyword evidence="2" id="KW-0677">Repeat</keyword>
<evidence type="ECO:0000313" key="7">
    <source>
        <dbReference type="Proteomes" id="UP000202922"/>
    </source>
</evidence>
<feature type="domain" description="EF-hand" evidence="5">
    <location>
        <begin position="59"/>
        <end position="94"/>
    </location>
</feature>
<evidence type="ECO:0000256" key="3">
    <source>
        <dbReference type="SAM" id="MobiDB-lite"/>
    </source>
</evidence>
<dbReference type="Gene3D" id="1.10.238.10">
    <property type="entry name" value="EF-hand"/>
    <property type="match status" value="2"/>
</dbReference>
<name>A0A238JTR3_9RHOB</name>
<dbReference type="RefSeq" id="WP_093966145.1">
    <property type="nucleotide sequence ID" value="NZ_FXYE01000001.1"/>
</dbReference>
<dbReference type="PANTHER" id="PTHR10891">
    <property type="entry name" value="EF-HAND CALCIUM-BINDING DOMAIN CONTAINING PROTEIN"/>
    <property type="match status" value="1"/>
</dbReference>
<evidence type="ECO:0000256" key="2">
    <source>
        <dbReference type="ARBA" id="ARBA00022737"/>
    </source>
</evidence>
<sequence>MTRKFLTSTLTALTLGAVALSVASPASAFGKHGGDQGRRGQMMFDQLDANSDGVLTADEFEARMKERFATLDADGNGEISAEELATGQPKRQMADGHKRGFGKGKGFGDRAAPTAEQRQAFAERMIEQKDQNDDGLLSVEELAAAPNGDAMFKGMDTDGDGSISREEFDAARQDRAARMPKNMPLPQN</sequence>
<feature type="region of interest" description="Disordered" evidence="3">
    <location>
        <begin position="148"/>
        <end position="188"/>
    </location>
</feature>
<keyword evidence="7" id="KW-1185">Reference proteome</keyword>
<reference evidence="7" key="1">
    <citation type="submission" date="2017-05" db="EMBL/GenBank/DDBJ databases">
        <authorList>
            <person name="Rodrigo-Torres L."/>
            <person name="Arahal R. D."/>
            <person name="Lucena T."/>
        </authorList>
    </citation>
    <scope>NUCLEOTIDE SEQUENCE [LARGE SCALE GENOMIC DNA]</scope>
    <source>
        <strain evidence="7">CECT 8621</strain>
    </source>
</reference>
<evidence type="ECO:0000313" key="6">
    <source>
        <dbReference type="EMBL" id="SMX33136.1"/>
    </source>
</evidence>
<dbReference type="PROSITE" id="PS00018">
    <property type="entry name" value="EF_HAND_1"/>
    <property type="match status" value="2"/>
</dbReference>
<dbReference type="SMART" id="SM00054">
    <property type="entry name" value="EFh"/>
    <property type="match status" value="4"/>
</dbReference>
<feature type="signal peptide" evidence="4">
    <location>
        <begin position="1"/>
        <end position="28"/>
    </location>
</feature>
<feature type="chain" id="PRO_5012353464" evidence="4">
    <location>
        <begin position="29"/>
        <end position="188"/>
    </location>
</feature>
<evidence type="ECO:0000256" key="4">
    <source>
        <dbReference type="SAM" id="SignalP"/>
    </source>
</evidence>
<evidence type="ECO:0000256" key="1">
    <source>
        <dbReference type="ARBA" id="ARBA00022723"/>
    </source>
</evidence>
<dbReference type="GO" id="GO:0005509">
    <property type="term" value="F:calcium ion binding"/>
    <property type="evidence" value="ECO:0007669"/>
    <property type="project" value="InterPro"/>
</dbReference>
<dbReference type="SUPFAM" id="SSF47473">
    <property type="entry name" value="EF-hand"/>
    <property type="match status" value="1"/>
</dbReference>
<keyword evidence="4" id="KW-0732">Signal</keyword>
<organism evidence="6 7">
    <name type="scientific">Actibacterium lipolyticum</name>
    <dbReference type="NCBI Taxonomy" id="1524263"/>
    <lineage>
        <taxon>Bacteria</taxon>
        <taxon>Pseudomonadati</taxon>
        <taxon>Pseudomonadota</taxon>
        <taxon>Alphaproteobacteria</taxon>
        <taxon>Rhodobacterales</taxon>
        <taxon>Roseobacteraceae</taxon>
        <taxon>Actibacterium</taxon>
    </lineage>
</organism>
<proteinExistence type="predicted"/>
<protein>
    <submittedName>
        <fullName evidence="6">EF hand</fullName>
    </submittedName>
</protein>
<dbReference type="Pfam" id="PF13202">
    <property type="entry name" value="EF-hand_5"/>
    <property type="match status" value="3"/>
</dbReference>
<dbReference type="InterPro" id="IPR002048">
    <property type="entry name" value="EF_hand_dom"/>
</dbReference>
<feature type="domain" description="EF-hand" evidence="5">
    <location>
        <begin position="149"/>
        <end position="178"/>
    </location>
</feature>
<accession>A0A238JTR3</accession>
<dbReference type="AlphaFoldDB" id="A0A238JTR3"/>
<keyword evidence="1" id="KW-0479">Metal-binding</keyword>
<evidence type="ECO:0000259" key="5">
    <source>
        <dbReference type="PROSITE" id="PS50222"/>
    </source>
</evidence>
<dbReference type="InterPro" id="IPR018247">
    <property type="entry name" value="EF_Hand_1_Ca_BS"/>
</dbReference>
<dbReference type="Proteomes" id="UP000202922">
    <property type="component" value="Unassembled WGS sequence"/>
</dbReference>
<dbReference type="InterPro" id="IPR011992">
    <property type="entry name" value="EF-hand-dom_pair"/>
</dbReference>
<feature type="compositionally biased region" description="Basic and acidic residues" evidence="3">
    <location>
        <begin position="163"/>
        <end position="177"/>
    </location>
</feature>